<dbReference type="Proteomes" id="UP000186465">
    <property type="component" value="Unassembled WGS sequence"/>
</dbReference>
<dbReference type="Gene3D" id="1.10.3210.10">
    <property type="entry name" value="Hypothetical protein af1432"/>
    <property type="match status" value="1"/>
</dbReference>
<dbReference type="NCBIfam" id="NF002829">
    <property type="entry name" value="PRK03007.1"/>
    <property type="match status" value="1"/>
</dbReference>
<feature type="domain" description="HD" evidence="2">
    <location>
        <begin position="61"/>
        <end position="210"/>
    </location>
</feature>
<dbReference type="Pfam" id="PF13286">
    <property type="entry name" value="HD_assoc"/>
    <property type="match status" value="1"/>
</dbReference>
<dbReference type="Pfam" id="PF01966">
    <property type="entry name" value="HD"/>
    <property type="match status" value="1"/>
</dbReference>
<evidence type="ECO:0000313" key="3">
    <source>
        <dbReference type="EMBL" id="OKL49310.1"/>
    </source>
</evidence>
<dbReference type="InterPro" id="IPR003607">
    <property type="entry name" value="HD/PDEase_dom"/>
</dbReference>
<dbReference type="SMART" id="SM00471">
    <property type="entry name" value="HDc"/>
    <property type="match status" value="1"/>
</dbReference>
<evidence type="ECO:0000259" key="2">
    <source>
        <dbReference type="PROSITE" id="PS51831"/>
    </source>
</evidence>
<dbReference type="PANTHER" id="PTHR11373">
    <property type="entry name" value="DEOXYNUCLEOSIDE TRIPHOSPHATE TRIPHOSPHOHYDROLASE"/>
    <property type="match status" value="1"/>
</dbReference>
<protein>
    <submittedName>
        <fullName evidence="3">Deoxyguanosinetriphosphate triphosphohydrolase</fullName>
    </submittedName>
</protein>
<dbReference type="InterPro" id="IPR050135">
    <property type="entry name" value="dGTPase-like"/>
</dbReference>
<evidence type="ECO:0000256" key="1">
    <source>
        <dbReference type="ARBA" id="ARBA00022801"/>
    </source>
</evidence>
<dbReference type="GO" id="GO:0006203">
    <property type="term" value="P:dGTP catabolic process"/>
    <property type="evidence" value="ECO:0007669"/>
    <property type="project" value="TreeGrafter"/>
</dbReference>
<keyword evidence="4" id="KW-1185">Reference proteome</keyword>
<dbReference type="CDD" id="cd00077">
    <property type="entry name" value="HDc"/>
    <property type="match status" value="1"/>
</dbReference>
<dbReference type="OrthoDB" id="9803619at2"/>
<dbReference type="InterPro" id="IPR026875">
    <property type="entry name" value="PHydrolase_assoc_dom"/>
</dbReference>
<dbReference type="InterPro" id="IPR006261">
    <property type="entry name" value="dGTPase"/>
</dbReference>
<sequence>MRRYEYSEADQMRAHFELPKSPLRSAFERDRARVLHSAALRRLGAKTQVLGPSSDDYIRTRLTHSLEVSQVGRGLGKMLGCDPDIVDAACLSHDLGHPPFGHNGERALAEVAKDCGGFEGNAQTLRLLVLLEPKAVAADGSPAGLNLTRAGLDATIKYPWAAGECPKGSHKFGYYDDIRDVFEWAREGAIPGVKSIEAQIMDLSDDIGYSVHDVEDAVQTGYLNPNPSAWENLRADIFASTQAWYGARFSADDLDAALRRLTGEPWWVHDFDGTYGALARLKDMSSQLIGRFVTAAVELTQEIHGTDPLGRYAGRIEVPAQTQAEITVLKGLATHFVMMPRETEPIYLQQRTLIYDLADAFWEAGPDRMEPLFAARWRMAENDAQRMRVVVDQIASMTDNSANQWHASLCGMLSSQ</sequence>
<accession>A0A1Q5PPD6</accession>
<gene>
    <name evidence="3" type="ORF">BM477_04845</name>
</gene>
<dbReference type="RefSeq" id="WP_075361550.1">
    <property type="nucleotide sequence ID" value="NZ_MPDM01000004.1"/>
</dbReference>
<comment type="caution">
    <text evidence="3">The sequence shown here is derived from an EMBL/GenBank/DDBJ whole genome shotgun (WGS) entry which is preliminary data.</text>
</comment>
<dbReference type="STRING" id="156892.BM477_04845"/>
<organism evidence="3 4">
    <name type="scientific">Boudabousia marimammalium</name>
    <dbReference type="NCBI Taxonomy" id="156892"/>
    <lineage>
        <taxon>Bacteria</taxon>
        <taxon>Bacillati</taxon>
        <taxon>Actinomycetota</taxon>
        <taxon>Actinomycetes</taxon>
        <taxon>Actinomycetales</taxon>
        <taxon>Actinomycetaceae</taxon>
        <taxon>Boudabousia</taxon>
    </lineage>
</organism>
<name>A0A1Q5PPD6_9ACTO</name>
<evidence type="ECO:0000313" key="4">
    <source>
        <dbReference type="Proteomes" id="UP000186465"/>
    </source>
</evidence>
<dbReference type="NCBIfam" id="TIGR01353">
    <property type="entry name" value="dGTP_triPase"/>
    <property type="match status" value="1"/>
</dbReference>
<proteinExistence type="predicted"/>
<dbReference type="AlphaFoldDB" id="A0A1Q5PPD6"/>
<dbReference type="PROSITE" id="PS51831">
    <property type="entry name" value="HD"/>
    <property type="match status" value="1"/>
</dbReference>
<keyword evidence="1 3" id="KW-0378">Hydrolase</keyword>
<dbReference type="SUPFAM" id="SSF109604">
    <property type="entry name" value="HD-domain/PDEase-like"/>
    <property type="match status" value="1"/>
</dbReference>
<dbReference type="PANTHER" id="PTHR11373:SF32">
    <property type="entry name" value="DEOXYGUANOSINETRIPHOSPHATE TRIPHOSPHOHYDROLASE"/>
    <property type="match status" value="1"/>
</dbReference>
<reference evidence="4" key="1">
    <citation type="submission" date="2016-11" db="EMBL/GenBank/DDBJ databases">
        <title>Actinomyces gypaetusis sp. nov. isolated from Gypaetus barbatus in Qinghai Tibet Plateau China.</title>
        <authorList>
            <person name="Meng X."/>
        </authorList>
    </citation>
    <scope>NUCLEOTIDE SEQUENCE [LARGE SCALE GENOMIC DNA]</scope>
    <source>
        <strain evidence="4">DSM 15383</strain>
    </source>
</reference>
<dbReference type="EMBL" id="MPDM01000004">
    <property type="protein sequence ID" value="OKL49310.1"/>
    <property type="molecule type" value="Genomic_DNA"/>
</dbReference>
<dbReference type="GO" id="GO:0008832">
    <property type="term" value="F:dGTPase activity"/>
    <property type="evidence" value="ECO:0007669"/>
    <property type="project" value="TreeGrafter"/>
</dbReference>
<dbReference type="InterPro" id="IPR006674">
    <property type="entry name" value="HD_domain"/>
</dbReference>